<sequence length="386" mass="41578">MSIYLDNSATTRVCDEAAQKVLDAMQNHYGNPSSLHSMGVDAELILKEARENIADAISVKPNEIFFTSGGTEANNLAVFGAANALKRLGKRIVTTSIEHPSVLNAMKELEKQGFEVIYLKPAPDGAIKVEDLNEAVTSETILVSIMIVNNETGAIQPVEAAKKAIKRAGSPALLHCDAVQGFLKVPLRPARLGIDLMTMSSHKIHGPKGAGALYIRTGARILPVIFGGGQEKGIRSGTEPVPAIAGFGEAARVAYKKFAETRENMFKLRGYLIERLAAMPQVVLNPTCAGQSSKEELYAPHILNFSVPGIRSEIMLHYLESKGIYVSSGSACSKGARSRVLAEMGLPSDIIDSSIRVSFSRFNTRSDVETLADEILKGAERLARSK</sequence>
<dbReference type="SUPFAM" id="SSF53383">
    <property type="entry name" value="PLP-dependent transferases"/>
    <property type="match status" value="1"/>
</dbReference>
<keyword evidence="6" id="KW-0411">Iron-sulfur</keyword>
<dbReference type="InterPro" id="IPR020578">
    <property type="entry name" value="Aminotrans_V_PyrdxlP_BS"/>
</dbReference>
<dbReference type="PROSITE" id="PS00595">
    <property type="entry name" value="AA_TRANSFER_CLASS_5"/>
    <property type="match status" value="1"/>
</dbReference>
<evidence type="ECO:0000256" key="1">
    <source>
        <dbReference type="ARBA" id="ARBA00001933"/>
    </source>
</evidence>
<dbReference type="STRING" id="29343.CCDG5_1786"/>
<keyword evidence="10" id="KW-1185">Reference proteome</keyword>
<keyword evidence="3" id="KW-0479">Metal-binding</keyword>
<dbReference type="InterPro" id="IPR015422">
    <property type="entry name" value="PyrdxlP-dep_Trfase_small"/>
</dbReference>
<dbReference type="InterPro" id="IPR000192">
    <property type="entry name" value="Aminotrans_V_dom"/>
</dbReference>
<name>A0A078KUX0_9FIRM</name>
<feature type="domain" description="Aminotransferase class V" evidence="8">
    <location>
        <begin position="3"/>
        <end position="371"/>
    </location>
</feature>
<dbReference type="PANTHER" id="PTHR11601">
    <property type="entry name" value="CYSTEINE DESULFURYLASE FAMILY MEMBER"/>
    <property type="match status" value="1"/>
</dbReference>
<evidence type="ECO:0000256" key="7">
    <source>
        <dbReference type="RuleBase" id="RU004504"/>
    </source>
</evidence>
<dbReference type="GO" id="GO:0051536">
    <property type="term" value="F:iron-sulfur cluster binding"/>
    <property type="evidence" value="ECO:0007669"/>
    <property type="project" value="UniProtKB-KW"/>
</dbReference>
<gene>
    <name evidence="9" type="primary">iscS3</name>
    <name evidence="9" type="ORF">CCDG5_1786</name>
</gene>
<dbReference type="PATRIC" id="fig|29343.3.peg.1876"/>
<dbReference type="Pfam" id="PF00266">
    <property type="entry name" value="Aminotran_5"/>
    <property type="match status" value="1"/>
</dbReference>
<dbReference type="Proteomes" id="UP000032431">
    <property type="component" value="Chromosome I"/>
</dbReference>
<organism evidence="9 10">
    <name type="scientific">[Clostridium] cellulosi</name>
    <dbReference type="NCBI Taxonomy" id="29343"/>
    <lineage>
        <taxon>Bacteria</taxon>
        <taxon>Bacillati</taxon>
        <taxon>Bacillota</taxon>
        <taxon>Clostridia</taxon>
        <taxon>Eubacteriales</taxon>
        <taxon>Oscillospiraceae</taxon>
        <taxon>Oscillospiraceae incertae sedis</taxon>
    </lineage>
</organism>
<dbReference type="HOGENOM" id="CLU_003433_0_0_9"/>
<dbReference type="AlphaFoldDB" id="A0A078KUX0"/>
<dbReference type="KEGG" id="ccel:CCDG5_1786"/>
<evidence type="ECO:0000259" key="8">
    <source>
        <dbReference type="Pfam" id="PF00266"/>
    </source>
</evidence>
<dbReference type="InterPro" id="IPR016454">
    <property type="entry name" value="Cysteine_dSase"/>
</dbReference>
<comment type="similarity">
    <text evidence="2">Belongs to the class-V pyridoxal-phosphate-dependent aminotransferase family. NifS/IscS subfamily.</text>
</comment>
<evidence type="ECO:0000313" key="10">
    <source>
        <dbReference type="Proteomes" id="UP000032431"/>
    </source>
</evidence>
<dbReference type="Gene3D" id="3.90.1150.10">
    <property type="entry name" value="Aspartate Aminotransferase, domain 1"/>
    <property type="match status" value="1"/>
</dbReference>
<keyword evidence="5" id="KW-0408">Iron</keyword>
<evidence type="ECO:0000256" key="5">
    <source>
        <dbReference type="ARBA" id="ARBA00023004"/>
    </source>
</evidence>
<dbReference type="InterPro" id="IPR015421">
    <property type="entry name" value="PyrdxlP-dep_Trfase_major"/>
</dbReference>
<keyword evidence="4" id="KW-0663">Pyridoxal phosphate</keyword>
<comment type="cofactor">
    <cofactor evidence="1 7">
        <name>pyridoxal 5'-phosphate</name>
        <dbReference type="ChEBI" id="CHEBI:597326"/>
    </cofactor>
</comment>
<evidence type="ECO:0000256" key="4">
    <source>
        <dbReference type="ARBA" id="ARBA00022898"/>
    </source>
</evidence>
<evidence type="ECO:0000256" key="3">
    <source>
        <dbReference type="ARBA" id="ARBA00022723"/>
    </source>
</evidence>
<evidence type="ECO:0000256" key="2">
    <source>
        <dbReference type="ARBA" id="ARBA00006490"/>
    </source>
</evidence>
<reference evidence="10" key="1">
    <citation type="submission" date="2014-07" db="EMBL/GenBank/DDBJ databases">
        <authorList>
            <person name="Wibberg D."/>
        </authorList>
    </citation>
    <scope>NUCLEOTIDE SEQUENCE [LARGE SCALE GENOMIC DNA]</scope>
    <source>
        <strain evidence="10">DG5</strain>
    </source>
</reference>
<keyword evidence="9" id="KW-0808">Transferase</keyword>
<accession>A0A078KUX0</accession>
<dbReference type="OrthoDB" id="9808002at2"/>
<dbReference type="GO" id="GO:0046872">
    <property type="term" value="F:metal ion binding"/>
    <property type="evidence" value="ECO:0007669"/>
    <property type="project" value="UniProtKB-KW"/>
</dbReference>
<dbReference type="EC" id="2.8.1.7" evidence="9"/>
<protein>
    <submittedName>
        <fullName evidence="9">Putative cysteine desulfurase</fullName>
        <ecNumber evidence="9">2.8.1.7</ecNumber>
    </submittedName>
</protein>
<dbReference type="Gene3D" id="3.40.640.10">
    <property type="entry name" value="Type I PLP-dependent aspartate aminotransferase-like (Major domain)"/>
    <property type="match status" value="1"/>
</dbReference>
<evidence type="ECO:0000313" key="9">
    <source>
        <dbReference type="EMBL" id="CDZ24884.1"/>
    </source>
</evidence>
<dbReference type="GO" id="GO:0031071">
    <property type="term" value="F:cysteine desulfurase activity"/>
    <property type="evidence" value="ECO:0007669"/>
    <property type="project" value="UniProtKB-EC"/>
</dbReference>
<dbReference type="PANTHER" id="PTHR11601:SF50">
    <property type="entry name" value="CYSTEINE DESULFURASE ISCS 2-RELATED"/>
    <property type="match status" value="1"/>
</dbReference>
<dbReference type="EMBL" id="LM995447">
    <property type="protein sequence ID" value="CDZ24884.1"/>
    <property type="molecule type" value="Genomic_DNA"/>
</dbReference>
<evidence type="ECO:0000256" key="6">
    <source>
        <dbReference type="ARBA" id="ARBA00023014"/>
    </source>
</evidence>
<dbReference type="PIRSF" id="PIRSF005572">
    <property type="entry name" value="NifS"/>
    <property type="match status" value="1"/>
</dbReference>
<dbReference type="Gene3D" id="1.10.260.50">
    <property type="match status" value="1"/>
</dbReference>
<dbReference type="InterPro" id="IPR015424">
    <property type="entry name" value="PyrdxlP-dep_Trfase"/>
</dbReference>
<proteinExistence type="inferred from homology"/>